<keyword evidence="2" id="KW-1185">Reference proteome</keyword>
<comment type="caution">
    <text evidence="1">The sequence shown here is derived from an EMBL/GenBank/DDBJ whole genome shotgun (WGS) entry which is preliminary data.</text>
</comment>
<reference evidence="1 2" key="1">
    <citation type="submission" date="2024-04" db="EMBL/GenBank/DDBJ databases">
        <title>Tritrichomonas musculus Genome.</title>
        <authorList>
            <person name="Alves-Ferreira E."/>
            <person name="Grigg M."/>
            <person name="Lorenzi H."/>
            <person name="Galac M."/>
        </authorList>
    </citation>
    <scope>NUCLEOTIDE SEQUENCE [LARGE SCALE GENOMIC DNA]</scope>
    <source>
        <strain evidence="1 2">EAF2021</strain>
    </source>
</reference>
<proteinExistence type="predicted"/>
<name>A0ABR2KR55_9EUKA</name>
<dbReference type="Proteomes" id="UP001470230">
    <property type="component" value="Unassembled WGS sequence"/>
</dbReference>
<protein>
    <submittedName>
        <fullName evidence="1">Uncharacterized protein</fullName>
    </submittedName>
</protein>
<accession>A0ABR2KR55</accession>
<gene>
    <name evidence="1" type="ORF">M9Y10_021643</name>
</gene>
<evidence type="ECO:0000313" key="2">
    <source>
        <dbReference type="Proteomes" id="UP001470230"/>
    </source>
</evidence>
<dbReference type="EMBL" id="JAPFFF010000003">
    <property type="protein sequence ID" value="KAK8893226.1"/>
    <property type="molecule type" value="Genomic_DNA"/>
</dbReference>
<sequence>MKSFLHFSQAYDLINKINNVVGPYKEDHVGYLYQKSGQSIELLANLQKDKSIIGKADASFNFSGFDVSFNLSTLPSVYCQVCKKLLKDSLDFKATIASKNHVYPYVVAPHIKNCITSFSTFYRTNEYNIEGFLGVKENNSISTICSISDFRASVALRAHIIDKLNILEATFLSTKYGPLASIRGDISSFSLQKVKFGGIKKMNNICCYGLLELFSRSLNFGLISEVQRNNLIIAMSGGYNHSKNKPKFAAGFEVKRKNTFCGKMNLDGTIEMMTKFSPSNLVTISLRSATSIKDKFEVIKFGWSLDFK</sequence>
<evidence type="ECO:0000313" key="1">
    <source>
        <dbReference type="EMBL" id="KAK8893226.1"/>
    </source>
</evidence>
<organism evidence="1 2">
    <name type="scientific">Tritrichomonas musculus</name>
    <dbReference type="NCBI Taxonomy" id="1915356"/>
    <lineage>
        <taxon>Eukaryota</taxon>
        <taxon>Metamonada</taxon>
        <taxon>Parabasalia</taxon>
        <taxon>Tritrichomonadida</taxon>
        <taxon>Tritrichomonadidae</taxon>
        <taxon>Tritrichomonas</taxon>
    </lineage>
</organism>